<dbReference type="PANTHER" id="PTHR12243:SF67">
    <property type="entry name" value="COREPRESSOR OF PANGOLIN, ISOFORM A-RELATED"/>
    <property type="match status" value="1"/>
</dbReference>
<sequence>MTFLEQLIEEIRKYPILWDKTLEEYRNLIIRDNAWENISEELGKPVNYLKSEWKKLQDSHRQAVLRRKTKSVEAAKKMKPWKYEELMSFLLSDISARETQSNVDIGEYSEENEDSSGLMGGDNQNEEAQTWPELKNKRESGGQKSREAFNKFKKSLDKEGDVDKVIKFLQDKNNAKKRPGELDFFFASACESTKRLHRRLQLKVKEEVMKAIINAETECLDH</sequence>
<dbReference type="SMART" id="SM00595">
    <property type="entry name" value="MADF"/>
    <property type="match status" value="1"/>
</dbReference>
<dbReference type="InterPro" id="IPR006578">
    <property type="entry name" value="MADF-dom"/>
</dbReference>
<feature type="region of interest" description="Disordered" evidence="1">
    <location>
        <begin position="109"/>
        <end position="146"/>
    </location>
</feature>
<dbReference type="EMBL" id="OE007300">
    <property type="protein sequence ID" value="CAD7463127.1"/>
    <property type="molecule type" value="Genomic_DNA"/>
</dbReference>
<dbReference type="AlphaFoldDB" id="A0A7R9P0F8"/>
<feature type="compositionally biased region" description="Basic and acidic residues" evidence="1">
    <location>
        <begin position="134"/>
        <end position="146"/>
    </location>
</feature>
<evidence type="ECO:0000259" key="2">
    <source>
        <dbReference type="PROSITE" id="PS51029"/>
    </source>
</evidence>
<protein>
    <recommendedName>
        <fullName evidence="2">MADF domain-containing protein</fullName>
    </recommendedName>
</protein>
<evidence type="ECO:0000313" key="3">
    <source>
        <dbReference type="EMBL" id="CAD7463127.1"/>
    </source>
</evidence>
<dbReference type="Pfam" id="PF10545">
    <property type="entry name" value="MADF_DNA_bdg"/>
    <property type="match status" value="1"/>
</dbReference>
<proteinExistence type="predicted"/>
<dbReference type="GO" id="GO:0005634">
    <property type="term" value="C:nucleus"/>
    <property type="evidence" value="ECO:0007669"/>
    <property type="project" value="TreeGrafter"/>
</dbReference>
<name>A0A7R9P0F8_9NEOP</name>
<dbReference type="PANTHER" id="PTHR12243">
    <property type="entry name" value="MADF DOMAIN TRANSCRIPTION FACTOR"/>
    <property type="match status" value="1"/>
</dbReference>
<dbReference type="InterPro" id="IPR039353">
    <property type="entry name" value="TF_Adf1"/>
</dbReference>
<evidence type="ECO:0000256" key="1">
    <source>
        <dbReference type="SAM" id="MobiDB-lite"/>
    </source>
</evidence>
<dbReference type="GO" id="GO:0006357">
    <property type="term" value="P:regulation of transcription by RNA polymerase II"/>
    <property type="evidence" value="ECO:0007669"/>
    <property type="project" value="TreeGrafter"/>
</dbReference>
<feature type="domain" description="MADF" evidence="2">
    <location>
        <begin position="6"/>
        <end position="95"/>
    </location>
</feature>
<dbReference type="PROSITE" id="PS51029">
    <property type="entry name" value="MADF"/>
    <property type="match status" value="1"/>
</dbReference>
<organism evidence="3">
    <name type="scientific">Timema tahoe</name>
    <dbReference type="NCBI Taxonomy" id="61484"/>
    <lineage>
        <taxon>Eukaryota</taxon>
        <taxon>Metazoa</taxon>
        <taxon>Ecdysozoa</taxon>
        <taxon>Arthropoda</taxon>
        <taxon>Hexapoda</taxon>
        <taxon>Insecta</taxon>
        <taxon>Pterygota</taxon>
        <taxon>Neoptera</taxon>
        <taxon>Polyneoptera</taxon>
        <taxon>Phasmatodea</taxon>
        <taxon>Timematodea</taxon>
        <taxon>Timematoidea</taxon>
        <taxon>Timematidae</taxon>
        <taxon>Timema</taxon>
    </lineage>
</organism>
<gene>
    <name evidence="3" type="ORF">TTEB3V08_LOCUS11013</name>
</gene>
<accession>A0A7R9P0F8</accession>
<reference evidence="3" key="1">
    <citation type="submission" date="2020-11" db="EMBL/GenBank/DDBJ databases">
        <authorList>
            <person name="Tran Van P."/>
        </authorList>
    </citation>
    <scope>NUCLEOTIDE SEQUENCE</scope>
</reference>
<dbReference type="GO" id="GO:0005667">
    <property type="term" value="C:transcription regulator complex"/>
    <property type="evidence" value="ECO:0007669"/>
    <property type="project" value="TreeGrafter"/>
</dbReference>